<dbReference type="Proteomes" id="UP000188268">
    <property type="component" value="Unassembled WGS sequence"/>
</dbReference>
<keyword evidence="2" id="KW-0812">Transmembrane</keyword>
<dbReference type="PANTHER" id="PTHR37891">
    <property type="entry name" value="OS06G0113900 PROTEIN"/>
    <property type="match status" value="1"/>
</dbReference>
<feature type="region of interest" description="Disordered" evidence="1">
    <location>
        <begin position="1"/>
        <end position="32"/>
    </location>
</feature>
<dbReference type="EMBL" id="AWWV01009147">
    <property type="protein sequence ID" value="OMO87829.1"/>
    <property type="molecule type" value="Genomic_DNA"/>
</dbReference>
<feature type="compositionally biased region" description="Basic and acidic residues" evidence="1">
    <location>
        <begin position="7"/>
        <end position="16"/>
    </location>
</feature>
<dbReference type="OMA" id="NWERHYI"/>
<feature type="compositionally biased region" description="Basic and acidic residues" evidence="1">
    <location>
        <begin position="362"/>
        <end position="373"/>
    </location>
</feature>
<proteinExistence type="predicted"/>
<keyword evidence="4" id="KW-1185">Reference proteome</keyword>
<feature type="transmembrane region" description="Helical" evidence="2">
    <location>
        <begin position="170"/>
        <end position="188"/>
    </location>
</feature>
<dbReference type="OrthoDB" id="1869137at2759"/>
<feature type="transmembrane region" description="Helical" evidence="2">
    <location>
        <begin position="63"/>
        <end position="89"/>
    </location>
</feature>
<feature type="transmembrane region" description="Helical" evidence="2">
    <location>
        <begin position="194"/>
        <end position="213"/>
    </location>
</feature>
<dbReference type="PANTHER" id="PTHR37891:SF1">
    <property type="entry name" value="OS06G0113900 PROTEIN"/>
    <property type="match status" value="1"/>
</dbReference>
<evidence type="ECO:0000256" key="2">
    <source>
        <dbReference type="SAM" id="Phobius"/>
    </source>
</evidence>
<evidence type="ECO:0000256" key="1">
    <source>
        <dbReference type="SAM" id="MobiDB-lite"/>
    </source>
</evidence>
<dbReference type="Gramene" id="OMO87829">
    <property type="protein sequence ID" value="OMO87829"/>
    <property type="gene ID" value="CCACVL1_08741"/>
</dbReference>
<protein>
    <submittedName>
        <fullName evidence="3">Uncharacterized protein</fullName>
    </submittedName>
</protein>
<reference evidence="3 4" key="1">
    <citation type="submission" date="2013-09" db="EMBL/GenBank/DDBJ databases">
        <title>Corchorus capsularis genome sequencing.</title>
        <authorList>
            <person name="Alam M."/>
            <person name="Haque M.S."/>
            <person name="Islam M.S."/>
            <person name="Emdad E.M."/>
            <person name="Islam M.M."/>
            <person name="Ahmed B."/>
            <person name="Halim A."/>
            <person name="Hossen Q.M.M."/>
            <person name="Hossain M.Z."/>
            <person name="Ahmed R."/>
            <person name="Khan M.M."/>
            <person name="Islam R."/>
            <person name="Rashid M.M."/>
            <person name="Khan S.A."/>
            <person name="Rahman M.S."/>
            <person name="Alam M."/>
        </authorList>
    </citation>
    <scope>NUCLEOTIDE SEQUENCE [LARGE SCALE GENOMIC DNA]</scope>
    <source>
        <strain evidence="4">cv. CVL-1</strain>
        <tissue evidence="3">Whole seedling</tissue>
    </source>
</reference>
<keyword evidence="2" id="KW-0472">Membrane</keyword>
<dbReference type="AlphaFoldDB" id="A0A1R3IZ06"/>
<feature type="region of interest" description="Disordered" evidence="1">
    <location>
        <begin position="348"/>
        <end position="373"/>
    </location>
</feature>
<evidence type="ECO:0000313" key="3">
    <source>
        <dbReference type="EMBL" id="OMO87829.1"/>
    </source>
</evidence>
<feature type="transmembrane region" description="Helical" evidence="2">
    <location>
        <begin position="140"/>
        <end position="158"/>
    </location>
</feature>
<comment type="caution">
    <text evidence="3">The sequence shown here is derived from an EMBL/GenBank/DDBJ whole genome shotgun (WGS) entry which is preliminary data.</text>
</comment>
<evidence type="ECO:0000313" key="4">
    <source>
        <dbReference type="Proteomes" id="UP000188268"/>
    </source>
</evidence>
<gene>
    <name evidence="3" type="ORF">CCACVL1_08741</name>
</gene>
<name>A0A1R3IZ06_COCAP</name>
<keyword evidence="2" id="KW-1133">Transmembrane helix</keyword>
<organism evidence="3 4">
    <name type="scientific">Corchorus capsularis</name>
    <name type="common">Jute</name>
    <dbReference type="NCBI Taxonomy" id="210143"/>
    <lineage>
        <taxon>Eukaryota</taxon>
        <taxon>Viridiplantae</taxon>
        <taxon>Streptophyta</taxon>
        <taxon>Embryophyta</taxon>
        <taxon>Tracheophyta</taxon>
        <taxon>Spermatophyta</taxon>
        <taxon>Magnoliopsida</taxon>
        <taxon>eudicotyledons</taxon>
        <taxon>Gunneridae</taxon>
        <taxon>Pentapetalae</taxon>
        <taxon>rosids</taxon>
        <taxon>malvids</taxon>
        <taxon>Malvales</taxon>
        <taxon>Malvaceae</taxon>
        <taxon>Grewioideae</taxon>
        <taxon>Apeibeae</taxon>
        <taxon>Corchorus</taxon>
    </lineage>
</organism>
<sequence>MADQESSEIHSNHEFHPPAISNDHGINRSPSDMQDISMKIERTTKEDYTAYARLEPKPSRPEIWAWYAYELCSYFVHTALIPMVFSLIIGKIVDLPSMPPQGWTISSKGLTCTINQMQLYARLTRRSISIGDSKISPLEWISISWAMGLILATPAFRFVSTNLDHGQSQLIISGAATAIGALFCLPVGFFRTTWIFALYIIPIVIAITIATASHTRHYGLMVRGFTGPAIQRHQFPVRRVQSTSMGALHAFGRVLLMDSSPSGKEGAFAIWYSWVKMVGTCLGFAVASGSAAGNVGSSFGTAFCTGAVAIVVSIYGNISDVGGAVAAGLVSEGSETISSPANAKALPLDNSISISNNGDDDNEKKEPMGEEAA</sequence>
<accession>A0A1R3IZ06</accession>